<sequence length="497" mass="58042">MWHIKDKSNMSECFGNWEIIGRIEVCLPQYIDTVDGSVKFETTYMATFKIIDRNCEIEVVRLLYTFIWNNEVEGETSFLLPTALVDGPAVSMGICHGTHWHVLYLASAKNSVRKLHSVVHKLLYLINRDSDAPSFILKCSMTRQLIRNPLRFLQYLVHSYNGMYFVDKNDSQMRYLWQMFQDLFKNRESLPKYNDNEDCTNPTTSKRLRMREGGDFRKRSRFDRDKSLFDLFESINIQSENDFMQWLKFNPQQLPELWSRYPNWEKKLQQYITVKIRTKRSTFDEAFSVKPYLVHVTNAKCPDALHDDNPLAGARYIYSIFANNNIDFGSFIMEVDKIIRMTYPRINALALRGPTSTGKTLIAKNIVKPYNYGTVSRGGDATTFYLQNLLDHDVALMEEPHISMTTVQNFKELFAGSPFIVQVENHAPRELHRIPCIVTTNQSLTESLIDAESEPIKRPIIIEYLLYKPTEIDYTPIICFHCWQTLCTRYFNGTLSE</sequence>
<dbReference type="Proteomes" id="UP000321570">
    <property type="component" value="Unassembled WGS sequence"/>
</dbReference>
<evidence type="ECO:0000313" key="2">
    <source>
        <dbReference type="EMBL" id="VUZ56482.1"/>
    </source>
</evidence>
<keyword evidence="3" id="KW-1185">Reference proteome</keyword>
<proteinExistence type="predicted"/>
<dbReference type="Gene3D" id="3.40.50.300">
    <property type="entry name" value="P-loop containing nucleotide triphosphate hydrolases"/>
    <property type="match status" value="1"/>
</dbReference>
<dbReference type="GO" id="GO:0019079">
    <property type="term" value="P:viral genome replication"/>
    <property type="evidence" value="ECO:0007669"/>
    <property type="project" value="InterPro"/>
</dbReference>
<dbReference type="AlphaFoldDB" id="A0A564ZAR2"/>
<reference evidence="2 3" key="1">
    <citation type="submission" date="2019-07" db="EMBL/GenBank/DDBJ databases">
        <authorList>
            <person name="Jastrzebski P J."/>
            <person name="Paukszto L."/>
            <person name="Jastrzebski P J."/>
        </authorList>
    </citation>
    <scope>NUCLEOTIDE SEQUENCE [LARGE SCALE GENOMIC DNA]</scope>
    <source>
        <strain evidence="2 3">WMS-il1</strain>
    </source>
</reference>
<dbReference type="InterPro" id="IPR027417">
    <property type="entry name" value="P-loop_NTPase"/>
</dbReference>
<dbReference type="InterPro" id="IPR001257">
    <property type="entry name" value="Parvovirus_NS1_helicase"/>
</dbReference>
<protein>
    <recommendedName>
        <fullName evidence="1">Parvovirus non-structural protein 1 helicase domain-containing protein</fullName>
    </recommendedName>
</protein>
<dbReference type="EMBL" id="CABIJS010000705">
    <property type="protein sequence ID" value="VUZ56482.1"/>
    <property type="molecule type" value="Genomic_DNA"/>
</dbReference>
<gene>
    <name evidence="2" type="ORF">WMSIL1_LOCUS14149</name>
</gene>
<organism evidence="2 3">
    <name type="scientific">Hymenolepis diminuta</name>
    <name type="common">Rat tapeworm</name>
    <dbReference type="NCBI Taxonomy" id="6216"/>
    <lineage>
        <taxon>Eukaryota</taxon>
        <taxon>Metazoa</taxon>
        <taxon>Spiralia</taxon>
        <taxon>Lophotrochozoa</taxon>
        <taxon>Platyhelminthes</taxon>
        <taxon>Cestoda</taxon>
        <taxon>Eucestoda</taxon>
        <taxon>Cyclophyllidea</taxon>
        <taxon>Hymenolepididae</taxon>
        <taxon>Hymenolepis</taxon>
    </lineage>
</organism>
<dbReference type="SUPFAM" id="SSF52540">
    <property type="entry name" value="P-loop containing nucleoside triphosphate hydrolases"/>
    <property type="match status" value="1"/>
</dbReference>
<accession>A0A564ZAR2</accession>
<name>A0A564ZAR2_HYMDI</name>
<feature type="domain" description="Parvovirus non-structural protein 1 helicase" evidence="1">
    <location>
        <begin position="317"/>
        <end position="445"/>
    </location>
</feature>
<evidence type="ECO:0000313" key="3">
    <source>
        <dbReference type="Proteomes" id="UP000321570"/>
    </source>
</evidence>
<dbReference type="Pfam" id="PF01057">
    <property type="entry name" value="Parvo_NS1"/>
    <property type="match status" value="1"/>
</dbReference>
<evidence type="ECO:0000259" key="1">
    <source>
        <dbReference type="Pfam" id="PF01057"/>
    </source>
</evidence>